<dbReference type="AlphaFoldDB" id="A0A1C7MA50"/>
<accession>A0A1C7MA50</accession>
<feature type="compositionally biased region" description="Low complexity" evidence="1">
    <location>
        <begin position="370"/>
        <end position="394"/>
    </location>
</feature>
<proteinExistence type="predicted"/>
<evidence type="ECO:0000313" key="3">
    <source>
        <dbReference type="Proteomes" id="UP000092993"/>
    </source>
</evidence>
<reference evidence="2 3" key="1">
    <citation type="submission" date="2016-03" db="EMBL/GenBank/DDBJ databases">
        <title>Whole genome sequencing of Grifola frondosa 9006-11.</title>
        <authorList>
            <person name="Min B."/>
            <person name="Park H."/>
            <person name="Kim J.-G."/>
            <person name="Cho H."/>
            <person name="Oh Y.-L."/>
            <person name="Kong W.-S."/>
            <person name="Choi I.-G."/>
        </authorList>
    </citation>
    <scope>NUCLEOTIDE SEQUENCE [LARGE SCALE GENOMIC DNA]</scope>
    <source>
        <strain evidence="2 3">9006-11</strain>
    </source>
</reference>
<comment type="caution">
    <text evidence="2">The sequence shown here is derived from an EMBL/GenBank/DDBJ whole genome shotgun (WGS) entry which is preliminary data.</text>
</comment>
<evidence type="ECO:0000313" key="2">
    <source>
        <dbReference type="EMBL" id="OBZ71894.1"/>
    </source>
</evidence>
<protein>
    <submittedName>
        <fullName evidence="2">Uncharacterized protein</fullName>
    </submittedName>
</protein>
<gene>
    <name evidence="2" type="ORF">A0H81_08228</name>
</gene>
<name>A0A1C7MA50_GRIFR</name>
<feature type="region of interest" description="Disordered" evidence="1">
    <location>
        <begin position="321"/>
        <end position="397"/>
    </location>
</feature>
<dbReference type="EMBL" id="LUGG01000010">
    <property type="protein sequence ID" value="OBZ71894.1"/>
    <property type="molecule type" value="Genomic_DNA"/>
</dbReference>
<dbReference type="Proteomes" id="UP000092993">
    <property type="component" value="Unassembled WGS sequence"/>
</dbReference>
<evidence type="ECO:0000256" key="1">
    <source>
        <dbReference type="SAM" id="MobiDB-lite"/>
    </source>
</evidence>
<keyword evidence="3" id="KW-1185">Reference proteome</keyword>
<feature type="compositionally biased region" description="Basic and acidic residues" evidence="1">
    <location>
        <begin position="321"/>
        <end position="337"/>
    </location>
</feature>
<feature type="compositionally biased region" description="Polar residues" evidence="1">
    <location>
        <begin position="340"/>
        <end position="350"/>
    </location>
</feature>
<dbReference type="OrthoDB" id="2752979at2759"/>
<organism evidence="2 3">
    <name type="scientific">Grifola frondosa</name>
    <name type="common">Maitake</name>
    <name type="synonym">Polyporus frondosus</name>
    <dbReference type="NCBI Taxonomy" id="5627"/>
    <lineage>
        <taxon>Eukaryota</taxon>
        <taxon>Fungi</taxon>
        <taxon>Dikarya</taxon>
        <taxon>Basidiomycota</taxon>
        <taxon>Agaricomycotina</taxon>
        <taxon>Agaricomycetes</taxon>
        <taxon>Polyporales</taxon>
        <taxon>Grifolaceae</taxon>
        <taxon>Grifola</taxon>
    </lineage>
</organism>
<sequence length="468" mass="54053">MRPIPKPADNWIKRSSKRAMLLEDDPEMFQVVVTTLREIMERTLEPAVVWKRQNSTRQKEYIRQAIQSLPYFKRFEDGWPIELYAKQRLAKDEYFERRAREKVTTHVAPSELRTLSPQRKNDSIRPQFDVGTPSECVLQNGPPTTASTAVSDQEYIRTFLHEIDSTMEYLASRFIDAGLDDSARLQRVAGWPEAEQESFFRDDLKLSIYECRQLCRGFVQMKNIWKMRSLQKAMKLLNNPRRYKDCMNHLRIILRHLMVPGVKWSEQHPARKQRYISDAIRTYPFFTRYVDAWPVQFYGSRWTSSKVFKQNKRIAARAEVARNDQREKANIPSEPRHTRSPTQVSNTTANVPAAEVVSPGPHERGYATKASRPQASESAASARALPSAAAAPTSGEDEVQTFLKSIDRAFDRLATRFMNAGINSDARLRNMAHWPEAEQMSMLKNGLKLNTYECRQVCLGFARLANTN</sequence>